<comment type="caution">
    <text evidence="2">The sequence shown here is derived from an EMBL/GenBank/DDBJ whole genome shotgun (WGS) entry which is preliminary data.</text>
</comment>
<accession>A0ABR2VMC9</accession>
<proteinExistence type="predicted"/>
<keyword evidence="3" id="KW-1185">Reference proteome</keyword>
<name>A0ABR2VMC9_9FUNG</name>
<dbReference type="Proteomes" id="UP001479436">
    <property type="component" value="Unassembled WGS sequence"/>
</dbReference>
<evidence type="ECO:0000256" key="1">
    <source>
        <dbReference type="SAM" id="SignalP"/>
    </source>
</evidence>
<sequence>MKYTALMILASASACQAGYACCAKLEKGWIWDSINCVPEKVEWRKACVAASLSWGTYGMSHGCDVGGEGTTEAKRFKEACAKLGYDSTKVW</sequence>
<evidence type="ECO:0000313" key="3">
    <source>
        <dbReference type="Proteomes" id="UP001479436"/>
    </source>
</evidence>
<feature type="chain" id="PRO_5047089847" evidence="1">
    <location>
        <begin position="23"/>
        <end position="91"/>
    </location>
</feature>
<gene>
    <name evidence="2" type="ORF">K7432_015904</name>
</gene>
<feature type="signal peptide" evidence="1">
    <location>
        <begin position="1"/>
        <end position="22"/>
    </location>
</feature>
<organism evidence="2 3">
    <name type="scientific">Basidiobolus ranarum</name>
    <dbReference type="NCBI Taxonomy" id="34480"/>
    <lineage>
        <taxon>Eukaryota</taxon>
        <taxon>Fungi</taxon>
        <taxon>Fungi incertae sedis</taxon>
        <taxon>Zoopagomycota</taxon>
        <taxon>Entomophthoromycotina</taxon>
        <taxon>Basidiobolomycetes</taxon>
        <taxon>Basidiobolales</taxon>
        <taxon>Basidiobolaceae</taxon>
        <taxon>Basidiobolus</taxon>
    </lineage>
</organism>
<keyword evidence="1" id="KW-0732">Signal</keyword>
<reference evidence="2 3" key="1">
    <citation type="submission" date="2023-04" db="EMBL/GenBank/DDBJ databases">
        <title>Genome of Basidiobolus ranarum AG-B5.</title>
        <authorList>
            <person name="Stajich J.E."/>
            <person name="Carter-House D."/>
            <person name="Gryganskyi A."/>
        </authorList>
    </citation>
    <scope>NUCLEOTIDE SEQUENCE [LARGE SCALE GENOMIC DNA]</scope>
    <source>
        <strain evidence="2 3">AG-B5</strain>
    </source>
</reference>
<dbReference type="PROSITE" id="PS51257">
    <property type="entry name" value="PROKAR_LIPOPROTEIN"/>
    <property type="match status" value="1"/>
</dbReference>
<evidence type="ECO:0000313" key="2">
    <source>
        <dbReference type="EMBL" id="KAK9680546.1"/>
    </source>
</evidence>
<dbReference type="EMBL" id="JASJQH010009215">
    <property type="protein sequence ID" value="KAK9680546.1"/>
    <property type="molecule type" value="Genomic_DNA"/>
</dbReference>
<protein>
    <submittedName>
        <fullName evidence="2">Uncharacterized protein</fullName>
    </submittedName>
</protein>